<dbReference type="AlphaFoldDB" id="A0A401NRV4"/>
<evidence type="ECO:0000313" key="3">
    <source>
        <dbReference type="Proteomes" id="UP000288216"/>
    </source>
</evidence>
<keyword evidence="3" id="KW-1185">Reference proteome</keyword>
<proteinExistence type="predicted"/>
<sequence>MINLQPGVSAMTVEQELCTVSAASNFPPTSKGVIFIQSTLAGLKHTQKLPPAQPQHPQEEEESKKQHNTSEDVSDLI</sequence>
<dbReference type="EMBL" id="BFAA01000027">
    <property type="protein sequence ID" value="GCB63554.1"/>
    <property type="molecule type" value="Genomic_DNA"/>
</dbReference>
<reference evidence="2 3" key="1">
    <citation type="journal article" date="2018" name="Nat. Ecol. Evol.">
        <title>Shark genomes provide insights into elasmobranch evolution and the origin of vertebrates.</title>
        <authorList>
            <person name="Hara Y"/>
            <person name="Yamaguchi K"/>
            <person name="Onimaru K"/>
            <person name="Kadota M"/>
            <person name="Koyanagi M"/>
            <person name="Keeley SD"/>
            <person name="Tatsumi K"/>
            <person name="Tanaka K"/>
            <person name="Motone F"/>
            <person name="Kageyama Y"/>
            <person name="Nozu R"/>
            <person name="Adachi N"/>
            <person name="Nishimura O"/>
            <person name="Nakagawa R"/>
            <person name="Tanegashima C"/>
            <person name="Kiyatake I"/>
            <person name="Matsumoto R"/>
            <person name="Murakumo K"/>
            <person name="Nishida K"/>
            <person name="Terakita A"/>
            <person name="Kuratani S"/>
            <person name="Sato K"/>
            <person name="Hyodo S Kuraku.S."/>
        </authorList>
    </citation>
    <scope>NUCLEOTIDE SEQUENCE [LARGE SCALE GENOMIC DNA]</scope>
</reference>
<comment type="caution">
    <text evidence="2">The sequence shown here is derived from an EMBL/GenBank/DDBJ whole genome shotgun (WGS) entry which is preliminary data.</text>
</comment>
<evidence type="ECO:0000256" key="1">
    <source>
        <dbReference type="SAM" id="MobiDB-lite"/>
    </source>
</evidence>
<accession>A0A401NRV4</accession>
<feature type="region of interest" description="Disordered" evidence="1">
    <location>
        <begin position="45"/>
        <end position="77"/>
    </location>
</feature>
<evidence type="ECO:0000313" key="2">
    <source>
        <dbReference type="EMBL" id="GCB63554.1"/>
    </source>
</evidence>
<name>A0A401NRV4_SCYTO</name>
<protein>
    <submittedName>
        <fullName evidence="2">Uncharacterized protein</fullName>
    </submittedName>
</protein>
<gene>
    <name evidence="2" type="ORF">scyTo_0000175</name>
</gene>
<organism evidence="2 3">
    <name type="scientific">Scyliorhinus torazame</name>
    <name type="common">Cloudy catshark</name>
    <name type="synonym">Catulus torazame</name>
    <dbReference type="NCBI Taxonomy" id="75743"/>
    <lineage>
        <taxon>Eukaryota</taxon>
        <taxon>Metazoa</taxon>
        <taxon>Chordata</taxon>
        <taxon>Craniata</taxon>
        <taxon>Vertebrata</taxon>
        <taxon>Chondrichthyes</taxon>
        <taxon>Elasmobranchii</taxon>
        <taxon>Galeomorphii</taxon>
        <taxon>Galeoidea</taxon>
        <taxon>Carcharhiniformes</taxon>
        <taxon>Scyliorhinidae</taxon>
        <taxon>Scyliorhinus</taxon>
    </lineage>
</organism>
<dbReference type="Proteomes" id="UP000288216">
    <property type="component" value="Unassembled WGS sequence"/>
</dbReference>